<reference evidence="1 2" key="1">
    <citation type="submission" date="2018-04" db="EMBL/GenBank/DDBJ databases">
        <title>Draft genome sequence of Pseudomonas syringae pv. actinidiae biovar 3 strains isolated from kiwifruit in Kagawa prefecture.</title>
        <authorList>
            <person name="Tabuchi M."/>
            <person name="Saito M."/>
            <person name="Fujiwara S."/>
            <person name="Sasa N."/>
            <person name="Akimitsu K."/>
            <person name="Gomi K."/>
            <person name="Konishi-Sugita S."/>
            <person name="Hamano K."/>
            <person name="Kataoka I."/>
        </authorList>
    </citation>
    <scope>NUCLEOTIDE SEQUENCE [LARGE SCALE GENOMIC DNA]</scope>
    <source>
        <strain evidence="1 2">MAFF212211</strain>
    </source>
</reference>
<comment type="caution">
    <text evidence="1">The sequence shown here is derived from an EMBL/GenBank/DDBJ whole genome shotgun (WGS) entry which is preliminary data.</text>
</comment>
<organism evidence="1 2">
    <name type="scientific">Pseudomonas syringae pv. actinidiae</name>
    <dbReference type="NCBI Taxonomy" id="103796"/>
    <lineage>
        <taxon>Bacteria</taxon>
        <taxon>Pseudomonadati</taxon>
        <taxon>Pseudomonadota</taxon>
        <taxon>Gammaproteobacteria</taxon>
        <taxon>Pseudomonadales</taxon>
        <taxon>Pseudomonadaceae</taxon>
        <taxon>Pseudomonas</taxon>
        <taxon>Pseudomonas syringae</taxon>
    </lineage>
</organism>
<evidence type="ECO:0000313" key="2">
    <source>
        <dbReference type="Proteomes" id="UP000248291"/>
    </source>
</evidence>
<dbReference type="Proteomes" id="UP000248291">
    <property type="component" value="Unassembled WGS sequence"/>
</dbReference>
<accession>A0AAN4TNJ4</accession>
<dbReference type="EMBL" id="BGKA01000240">
    <property type="protein sequence ID" value="GBH19995.1"/>
    <property type="molecule type" value="Genomic_DNA"/>
</dbReference>
<dbReference type="AlphaFoldDB" id="A0AAN4TNJ4"/>
<name>A0AAN4TNJ4_PSESF</name>
<gene>
    <name evidence="1" type="ORF">KPSA3_06015</name>
</gene>
<proteinExistence type="predicted"/>
<sequence>MLNFRNHEMVAPNIHFINCLAQGSSDDARALFIDDVGQVSAVKALEVP</sequence>
<evidence type="ECO:0000313" key="1">
    <source>
        <dbReference type="EMBL" id="GBH19995.1"/>
    </source>
</evidence>
<protein>
    <submittedName>
        <fullName evidence="1">Uncharacterized protein</fullName>
    </submittedName>
</protein>